<dbReference type="GO" id="GO:0008289">
    <property type="term" value="F:lipid binding"/>
    <property type="evidence" value="ECO:0007669"/>
    <property type="project" value="UniProtKB-KW"/>
</dbReference>
<sequence length="585" mass="64337">MVKGRSSAGGRGELLLCREADAHTLEPLFLPALLFPPRSRFSLTFPPLFPSLSLPAAVECAGPEMPYVDRQNRICGFLDIEENESSGKFLRRYFILDTVEGSLVWYMDNPQNLPTGAEPVGSLKLSYISKVSDATKQRPKAEFCFVINAGMRKFFLQANDQQDLVEWVNVLNNATKITVPKSSDVLHSSEALPDLLGTKMQVSYRTDIIGGVPIITPTQQEGGDGQNGADRGGLKRSHGQLPYCVGRPTPDHAVIKAGYCVKQGAVMKNWKRRYFILDENSVSYFKTDQEKDPLRTIPLKEVHKVQECKQSDIMMRDNLFEVVTTSRTFYIQSDSPEDMHSWIKAISGAIVAQRGPGRSAASMRQARRLSNPCIQRYTSRNGECSTSTASAPHPAASSTASRGPPSLARPSLQGPSTHKALFSSPLPPRGHSLATQSLAWDSEDFMSLLPRPSQQGRARARLSLQETRLSKTPLVQPGAYGIIRRGRRVSDGTTLEEGGGDGGRKGQKSNGTTPHRTAPQDRGSGRRRVLQPRRRRANFASSDVFLCLQTELVRIPNGLKHGCSPRAASLWMGSRPATDTEFSSS</sequence>
<evidence type="ECO:0000256" key="10">
    <source>
        <dbReference type="ARBA" id="ARBA00023242"/>
    </source>
</evidence>
<dbReference type="SMART" id="SM00233">
    <property type="entry name" value="PH"/>
    <property type="match status" value="2"/>
</dbReference>
<dbReference type="AlphaFoldDB" id="A0A9Q1FTF0"/>
<dbReference type="FunFam" id="2.30.29.30:FF:000049">
    <property type="entry name" value="pleckstrin homology domain-containing family A member 1 isoform X1"/>
    <property type="match status" value="1"/>
</dbReference>
<feature type="region of interest" description="Disordered" evidence="12">
    <location>
        <begin position="475"/>
        <end position="535"/>
    </location>
</feature>
<evidence type="ECO:0000313" key="14">
    <source>
        <dbReference type="EMBL" id="KAJ8365566.1"/>
    </source>
</evidence>
<evidence type="ECO:0000256" key="1">
    <source>
        <dbReference type="ARBA" id="ARBA00004123"/>
    </source>
</evidence>
<protein>
    <recommendedName>
        <fullName evidence="13">PH domain-containing protein</fullName>
    </recommendedName>
</protein>
<dbReference type="GO" id="GO:0005886">
    <property type="term" value="C:plasma membrane"/>
    <property type="evidence" value="ECO:0007669"/>
    <property type="project" value="UniProtKB-SubCell"/>
</dbReference>
<dbReference type="PANTHER" id="PTHR14336:SF4">
    <property type="entry name" value="PLECKSTRIN HOMOLOGY DOMAIN-CONTAINING FAMILY A MEMBER 1"/>
    <property type="match status" value="1"/>
</dbReference>
<keyword evidence="15" id="KW-1185">Reference proteome</keyword>
<gene>
    <name evidence="14" type="ORF">SKAU_G00143970</name>
</gene>
<evidence type="ECO:0000256" key="2">
    <source>
        <dbReference type="ARBA" id="ARBA00004202"/>
    </source>
</evidence>
<name>A0A9Q1FTF0_SYNKA</name>
<evidence type="ECO:0000256" key="3">
    <source>
        <dbReference type="ARBA" id="ARBA00004496"/>
    </source>
</evidence>
<dbReference type="InterPro" id="IPR001849">
    <property type="entry name" value="PH_domain"/>
</dbReference>
<keyword evidence="8" id="KW-0446">Lipid-binding</keyword>
<keyword evidence="7" id="KW-0677">Repeat</keyword>
<keyword evidence="4" id="KW-1003">Cell membrane</keyword>
<dbReference type="InterPro" id="IPR051707">
    <property type="entry name" value="PI-Interact_SigTrans_Reg"/>
</dbReference>
<evidence type="ECO:0000259" key="13">
    <source>
        <dbReference type="PROSITE" id="PS50003"/>
    </source>
</evidence>
<comment type="function">
    <text evidence="11">Binds specifically to phosphatidylinositol 3,4-diphosphate (PtdIns3,4P2), but not to other phosphoinositides. May recruit other proteins to the plasma membrane.</text>
</comment>
<dbReference type="FunFam" id="2.30.29.30:FF:000042">
    <property type="entry name" value="pleckstrin homology domain-containing family A member 1 isoform X2"/>
    <property type="match status" value="1"/>
</dbReference>
<reference evidence="14" key="1">
    <citation type="journal article" date="2023" name="Science">
        <title>Genome structures resolve the early diversification of teleost fishes.</title>
        <authorList>
            <person name="Parey E."/>
            <person name="Louis A."/>
            <person name="Montfort J."/>
            <person name="Bouchez O."/>
            <person name="Roques C."/>
            <person name="Iampietro C."/>
            <person name="Lluch J."/>
            <person name="Castinel A."/>
            <person name="Donnadieu C."/>
            <person name="Desvignes T."/>
            <person name="Floi Bucao C."/>
            <person name="Jouanno E."/>
            <person name="Wen M."/>
            <person name="Mejri S."/>
            <person name="Dirks R."/>
            <person name="Jansen H."/>
            <person name="Henkel C."/>
            <person name="Chen W.J."/>
            <person name="Zahm M."/>
            <person name="Cabau C."/>
            <person name="Klopp C."/>
            <person name="Thompson A.W."/>
            <person name="Robinson-Rechavi M."/>
            <person name="Braasch I."/>
            <person name="Lecointre G."/>
            <person name="Bobe J."/>
            <person name="Postlethwait J.H."/>
            <person name="Berthelot C."/>
            <person name="Roest Crollius H."/>
            <person name="Guiguen Y."/>
        </authorList>
    </citation>
    <scope>NUCLEOTIDE SEQUENCE</scope>
    <source>
        <strain evidence="14">WJC10195</strain>
    </source>
</reference>
<evidence type="ECO:0000313" key="15">
    <source>
        <dbReference type="Proteomes" id="UP001152622"/>
    </source>
</evidence>
<evidence type="ECO:0000256" key="8">
    <source>
        <dbReference type="ARBA" id="ARBA00023121"/>
    </source>
</evidence>
<organism evidence="14 15">
    <name type="scientific">Synaphobranchus kaupii</name>
    <name type="common">Kaup's arrowtooth eel</name>
    <dbReference type="NCBI Taxonomy" id="118154"/>
    <lineage>
        <taxon>Eukaryota</taxon>
        <taxon>Metazoa</taxon>
        <taxon>Chordata</taxon>
        <taxon>Craniata</taxon>
        <taxon>Vertebrata</taxon>
        <taxon>Euteleostomi</taxon>
        <taxon>Actinopterygii</taxon>
        <taxon>Neopterygii</taxon>
        <taxon>Teleostei</taxon>
        <taxon>Anguilliformes</taxon>
        <taxon>Synaphobranchidae</taxon>
        <taxon>Synaphobranchus</taxon>
    </lineage>
</organism>
<feature type="region of interest" description="Disordered" evidence="12">
    <location>
        <begin position="215"/>
        <end position="235"/>
    </location>
</feature>
<keyword evidence="5" id="KW-0963">Cytoplasm</keyword>
<evidence type="ECO:0000256" key="4">
    <source>
        <dbReference type="ARBA" id="ARBA00022475"/>
    </source>
</evidence>
<dbReference type="Gene3D" id="2.30.29.30">
    <property type="entry name" value="Pleckstrin-homology domain (PH domain)/Phosphotyrosine-binding domain (PTB)"/>
    <property type="match status" value="2"/>
</dbReference>
<dbReference type="GO" id="GO:0005634">
    <property type="term" value="C:nucleus"/>
    <property type="evidence" value="ECO:0007669"/>
    <property type="project" value="UniProtKB-SubCell"/>
</dbReference>
<dbReference type="CDD" id="cd13271">
    <property type="entry name" value="PH2_TAPP1_2"/>
    <property type="match status" value="1"/>
</dbReference>
<dbReference type="PROSITE" id="PS50003">
    <property type="entry name" value="PH_DOMAIN"/>
    <property type="match status" value="2"/>
</dbReference>
<comment type="subcellular location">
    <subcellularLocation>
        <location evidence="2">Cell membrane</location>
        <topology evidence="2">Peripheral membrane protein</topology>
    </subcellularLocation>
    <subcellularLocation>
        <location evidence="3">Cytoplasm</location>
    </subcellularLocation>
    <subcellularLocation>
        <location evidence="1">Nucleus</location>
    </subcellularLocation>
</comment>
<comment type="caution">
    <text evidence="14">The sequence shown here is derived from an EMBL/GenBank/DDBJ whole genome shotgun (WGS) entry which is preliminary data.</text>
</comment>
<dbReference type="CDD" id="cd13270">
    <property type="entry name" value="PH1_TAPP1_2"/>
    <property type="match status" value="1"/>
</dbReference>
<feature type="compositionally biased region" description="Basic residues" evidence="12">
    <location>
        <begin position="525"/>
        <end position="535"/>
    </location>
</feature>
<keyword evidence="6" id="KW-0597">Phosphoprotein</keyword>
<dbReference type="InterPro" id="IPR011993">
    <property type="entry name" value="PH-like_dom_sf"/>
</dbReference>
<feature type="domain" description="PH" evidence="13">
    <location>
        <begin position="71"/>
        <end position="176"/>
    </location>
</feature>
<dbReference type="OrthoDB" id="185175at2759"/>
<evidence type="ECO:0000256" key="6">
    <source>
        <dbReference type="ARBA" id="ARBA00022553"/>
    </source>
</evidence>
<dbReference type="EMBL" id="JAINUF010000004">
    <property type="protein sequence ID" value="KAJ8365566.1"/>
    <property type="molecule type" value="Genomic_DNA"/>
</dbReference>
<keyword evidence="9" id="KW-0472">Membrane</keyword>
<keyword evidence="10" id="KW-0539">Nucleus</keyword>
<evidence type="ECO:0000256" key="12">
    <source>
        <dbReference type="SAM" id="MobiDB-lite"/>
    </source>
</evidence>
<dbReference type="SUPFAM" id="SSF50729">
    <property type="entry name" value="PH domain-like"/>
    <property type="match status" value="2"/>
</dbReference>
<evidence type="ECO:0000256" key="7">
    <source>
        <dbReference type="ARBA" id="ARBA00022737"/>
    </source>
</evidence>
<evidence type="ECO:0000256" key="11">
    <source>
        <dbReference type="ARBA" id="ARBA00059661"/>
    </source>
</evidence>
<accession>A0A9Q1FTF0</accession>
<proteinExistence type="predicted"/>
<dbReference type="Pfam" id="PF00169">
    <property type="entry name" value="PH"/>
    <property type="match status" value="2"/>
</dbReference>
<feature type="region of interest" description="Disordered" evidence="12">
    <location>
        <begin position="380"/>
        <end position="430"/>
    </location>
</feature>
<evidence type="ECO:0000256" key="9">
    <source>
        <dbReference type="ARBA" id="ARBA00023136"/>
    </source>
</evidence>
<feature type="compositionally biased region" description="Low complexity" evidence="12">
    <location>
        <begin position="385"/>
        <end position="401"/>
    </location>
</feature>
<evidence type="ECO:0000256" key="5">
    <source>
        <dbReference type="ARBA" id="ARBA00022490"/>
    </source>
</evidence>
<dbReference type="Proteomes" id="UP001152622">
    <property type="component" value="Chromosome 4"/>
</dbReference>
<feature type="domain" description="PH" evidence="13">
    <location>
        <begin position="253"/>
        <end position="351"/>
    </location>
</feature>
<dbReference type="PANTHER" id="PTHR14336">
    <property type="entry name" value="TANDEM PH DOMAIN CONTAINING PROTEIN"/>
    <property type="match status" value="1"/>
</dbReference>
<dbReference type="GO" id="GO:0005737">
    <property type="term" value="C:cytoplasm"/>
    <property type="evidence" value="ECO:0007669"/>
    <property type="project" value="UniProtKB-SubCell"/>
</dbReference>